<keyword evidence="3" id="KW-1185">Reference proteome</keyword>
<dbReference type="InterPro" id="IPR032466">
    <property type="entry name" value="Metal_Hydrolase"/>
</dbReference>
<evidence type="ECO:0000313" key="2">
    <source>
        <dbReference type="EMBL" id="SAK40194.1"/>
    </source>
</evidence>
<dbReference type="InterPro" id="IPR013108">
    <property type="entry name" value="Amidohydro_3"/>
</dbReference>
<dbReference type="CDD" id="cd01297">
    <property type="entry name" value="D-aminoacylase"/>
    <property type="match status" value="1"/>
</dbReference>
<dbReference type="Gene3D" id="3.20.20.140">
    <property type="entry name" value="Metal-dependent hydrolases"/>
    <property type="match status" value="1"/>
</dbReference>
<proteinExistence type="predicted"/>
<dbReference type="STRING" id="1777140.AWB79_00212"/>
<dbReference type="SUPFAM" id="SSF51338">
    <property type="entry name" value="Composite domain of metallo-dependent hydrolases"/>
    <property type="match status" value="1"/>
</dbReference>
<dbReference type="GO" id="GO:0016811">
    <property type="term" value="F:hydrolase activity, acting on carbon-nitrogen (but not peptide) bonds, in linear amides"/>
    <property type="evidence" value="ECO:0007669"/>
    <property type="project" value="InterPro"/>
</dbReference>
<dbReference type="InterPro" id="IPR050378">
    <property type="entry name" value="Metallo-dep_Hydrolases_sf"/>
</dbReference>
<dbReference type="RefSeq" id="WP_061165523.1">
    <property type="nucleotide sequence ID" value="NZ_FCOA02000001.1"/>
</dbReference>
<name>A0A157Z3U2_9BURK</name>
<dbReference type="EMBL" id="FCOA02000001">
    <property type="protein sequence ID" value="SAK40194.1"/>
    <property type="molecule type" value="Genomic_DNA"/>
</dbReference>
<organism evidence="2 3">
    <name type="scientific">Caballeronia hypogeia</name>
    <dbReference type="NCBI Taxonomy" id="1777140"/>
    <lineage>
        <taxon>Bacteria</taxon>
        <taxon>Pseudomonadati</taxon>
        <taxon>Pseudomonadota</taxon>
        <taxon>Betaproteobacteria</taxon>
        <taxon>Burkholderiales</taxon>
        <taxon>Burkholderiaceae</taxon>
        <taxon>Caballeronia</taxon>
    </lineage>
</organism>
<comment type="caution">
    <text evidence="2">The sequence shown here is derived from an EMBL/GenBank/DDBJ whole genome shotgun (WGS) entry which is preliminary data.</text>
</comment>
<dbReference type="Pfam" id="PF07969">
    <property type="entry name" value="Amidohydro_3"/>
    <property type="match status" value="1"/>
</dbReference>
<dbReference type="PANTHER" id="PTHR11647">
    <property type="entry name" value="HYDRANTOINASE/DIHYDROPYRIMIDINASE FAMILY MEMBER"/>
    <property type="match status" value="1"/>
</dbReference>
<dbReference type="InterPro" id="IPR023100">
    <property type="entry name" value="D-aminoacylase_insert_dom_sf"/>
</dbReference>
<dbReference type="AlphaFoldDB" id="A0A157Z3U2"/>
<gene>
    <name evidence="2" type="ORF">AWB79_00212</name>
</gene>
<reference evidence="2" key="1">
    <citation type="submission" date="2016-01" db="EMBL/GenBank/DDBJ databases">
        <authorList>
            <person name="Peeters C."/>
        </authorList>
    </citation>
    <scope>NUCLEOTIDE SEQUENCE</scope>
    <source>
        <strain evidence="2">LMG 29322</strain>
    </source>
</reference>
<protein>
    <submittedName>
        <fullName evidence="2">D-aminoacylase</fullName>
    </submittedName>
</protein>
<dbReference type="Gene3D" id="2.30.40.10">
    <property type="entry name" value="Urease, subunit C, domain 1"/>
    <property type="match status" value="1"/>
</dbReference>
<evidence type="ECO:0000313" key="3">
    <source>
        <dbReference type="Proteomes" id="UP000054851"/>
    </source>
</evidence>
<sequence length="494" mass="52958">MDSLKADTLIVGARVIDGTGAPAVERDVAVRDGRIVAVEARGGLSAWTADETFDAQGKVLAPGFIDVHTHDDTHVIRSPQMMPKITQGVTTVIVGNCGISASPVTLKGDPPDPMNLLGNADAFKYPTFAAYVDAVNAARPSVNVGALIGHTALRNNQMDRLDRAASGDEIAAMRAQLEEALDHGALGLSSGLAYGSAFNAPPEEVQGLAEPLAKAGALYTTHMRTEFDAILDAMDEAYRVGRHARVPVVISHLKCAGPSNWGRSVEVLKSIETTRAGQPVGCDCYPYNRSSSTLDLKQVTGDIDITITWSTPHPEMAGKLVREIADEWSVTQQEAAKRLQPAGAVYHNMSEDDVRRILSHPATMVGSDGLPNDPLPHPRLWGAFPRVLGHYARDEGVLTLEEAVRKMTSLTARRFSLTERGEVKVGYHADLVVFDPERVRDAATFAQPQQAADGIDAVWVNGVLTYREQAVTGARAGRFVARGTASKLDAQGAF</sequence>
<dbReference type="SUPFAM" id="SSF51556">
    <property type="entry name" value="Metallo-dependent hydrolases"/>
    <property type="match status" value="1"/>
</dbReference>
<dbReference type="PANTHER" id="PTHR11647:SF1">
    <property type="entry name" value="COLLAPSIN RESPONSE MEDIATOR PROTEIN"/>
    <property type="match status" value="1"/>
</dbReference>
<dbReference type="OrthoDB" id="9766983at2"/>
<evidence type="ECO:0000259" key="1">
    <source>
        <dbReference type="Pfam" id="PF07969"/>
    </source>
</evidence>
<dbReference type="Proteomes" id="UP000054851">
    <property type="component" value="Unassembled WGS sequence"/>
</dbReference>
<accession>A0A157Z3U2</accession>
<feature type="domain" description="Amidohydrolase 3" evidence="1">
    <location>
        <begin position="51"/>
        <end position="466"/>
    </location>
</feature>
<dbReference type="InterPro" id="IPR011059">
    <property type="entry name" value="Metal-dep_hydrolase_composite"/>
</dbReference>
<dbReference type="Gene3D" id="3.30.1490.130">
    <property type="entry name" value="D-aminoacylase. Domain 3"/>
    <property type="match status" value="1"/>
</dbReference>